<comment type="caution">
    <text evidence="1">The sequence shown here is derived from an EMBL/GenBank/DDBJ whole genome shotgun (WGS) entry which is preliminary data.</text>
</comment>
<dbReference type="EMBL" id="BGPR01004016">
    <property type="protein sequence ID" value="GBM94958.1"/>
    <property type="molecule type" value="Genomic_DNA"/>
</dbReference>
<accession>A0A4Y2JZK3</accession>
<organism evidence="1 2">
    <name type="scientific">Araneus ventricosus</name>
    <name type="common">Orbweaver spider</name>
    <name type="synonym">Epeira ventricosa</name>
    <dbReference type="NCBI Taxonomy" id="182803"/>
    <lineage>
        <taxon>Eukaryota</taxon>
        <taxon>Metazoa</taxon>
        <taxon>Ecdysozoa</taxon>
        <taxon>Arthropoda</taxon>
        <taxon>Chelicerata</taxon>
        <taxon>Arachnida</taxon>
        <taxon>Araneae</taxon>
        <taxon>Araneomorphae</taxon>
        <taxon>Entelegynae</taxon>
        <taxon>Araneoidea</taxon>
        <taxon>Araneidae</taxon>
        <taxon>Araneus</taxon>
    </lineage>
</organism>
<proteinExistence type="predicted"/>
<evidence type="ECO:0000313" key="1">
    <source>
        <dbReference type="EMBL" id="GBM94958.1"/>
    </source>
</evidence>
<keyword evidence="2" id="KW-1185">Reference proteome</keyword>
<name>A0A4Y2JZK3_ARAVE</name>
<evidence type="ECO:0000313" key="2">
    <source>
        <dbReference type="Proteomes" id="UP000499080"/>
    </source>
</evidence>
<dbReference type="Proteomes" id="UP000499080">
    <property type="component" value="Unassembled WGS sequence"/>
</dbReference>
<gene>
    <name evidence="1" type="ORF">AVEN_265271_1</name>
</gene>
<protein>
    <submittedName>
        <fullName evidence="1">Uncharacterized protein</fullName>
    </submittedName>
</protein>
<dbReference type="AlphaFoldDB" id="A0A4Y2JZK3"/>
<reference evidence="1 2" key="1">
    <citation type="journal article" date="2019" name="Sci. Rep.">
        <title>Orb-weaving spider Araneus ventricosus genome elucidates the spidroin gene catalogue.</title>
        <authorList>
            <person name="Kono N."/>
            <person name="Nakamura H."/>
            <person name="Ohtoshi R."/>
            <person name="Moran D.A.P."/>
            <person name="Shinohara A."/>
            <person name="Yoshida Y."/>
            <person name="Fujiwara M."/>
            <person name="Mori M."/>
            <person name="Tomita M."/>
            <person name="Arakawa K."/>
        </authorList>
    </citation>
    <scope>NUCLEOTIDE SEQUENCE [LARGE SCALE GENOMIC DNA]</scope>
</reference>
<sequence>MERWMSRPVRRAIHISSKMDILEHEKEKTFVKVENLWKIASLLSTSRISNQTKLWQLMGRFFGETLCEASRHIKRLTRSTPYYEGSISEIRGVGERLGGSEISCRGGKKIALLYCRALWYFRGMDVPDFST</sequence>